<feature type="transmembrane region" description="Helical" evidence="1">
    <location>
        <begin position="40"/>
        <end position="59"/>
    </location>
</feature>
<feature type="transmembrane region" description="Helical" evidence="1">
    <location>
        <begin position="79"/>
        <end position="105"/>
    </location>
</feature>
<keyword evidence="3" id="KW-1185">Reference proteome</keyword>
<feature type="transmembrane region" description="Helical" evidence="1">
    <location>
        <begin position="6"/>
        <end position="33"/>
    </location>
</feature>
<dbReference type="EMBL" id="VOEI01000002">
    <property type="protein sequence ID" value="TWR27212.1"/>
    <property type="molecule type" value="Genomic_DNA"/>
</dbReference>
<dbReference type="RefSeq" id="WP_146270610.1">
    <property type="nucleotide sequence ID" value="NZ_VOEI01000002.1"/>
</dbReference>
<keyword evidence="1" id="KW-0472">Membrane</keyword>
<proteinExistence type="predicted"/>
<organism evidence="2 3">
    <name type="scientific">Mucilaginibacter achroorhodeus</name>
    <dbReference type="NCBI Taxonomy" id="2599294"/>
    <lineage>
        <taxon>Bacteria</taxon>
        <taxon>Pseudomonadati</taxon>
        <taxon>Bacteroidota</taxon>
        <taxon>Sphingobacteriia</taxon>
        <taxon>Sphingobacteriales</taxon>
        <taxon>Sphingobacteriaceae</taxon>
        <taxon>Mucilaginibacter</taxon>
    </lineage>
</organism>
<evidence type="ECO:0000313" key="3">
    <source>
        <dbReference type="Proteomes" id="UP000318010"/>
    </source>
</evidence>
<gene>
    <name evidence="2" type="ORF">FPZ42_09300</name>
</gene>
<keyword evidence="1" id="KW-0812">Transmembrane</keyword>
<accession>A0A563U777</accession>
<dbReference type="Proteomes" id="UP000318010">
    <property type="component" value="Unassembled WGS sequence"/>
</dbReference>
<comment type="caution">
    <text evidence="2">The sequence shown here is derived from an EMBL/GenBank/DDBJ whole genome shotgun (WGS) entry which is preliminary data.</text>
</comment>
<sequence>MLFGIILLLAFVCGYLIPWWAACALAFIAAIIFGRTSKQAFWSGFGGLAIAWAALALLKSIPNNHLLATRVAQVFHLKYWWAMLAIAVLIGGIAGGFSALSGLLVRKVFEK</sequence>
<evidence type="ECO:0000256" key="1">
    <source>
        <dbReference type="SAM" id="Phobius"/>
    </source>
</evidence>
<evidence type="ECO:0000313" key="2">
    <source>
        <dbReference type="EMBL" id="TWR27212.1"/>
    </source>
</evidence>
<reference evidence="2 3" key="1">
    <citation type="submission" date="2019-07" db="EMBL/GenBank/DDBJ databases">
        <authorList>
            <person name="Kim J."/>
        </authorList>
    </citation>
    <scope>NUCLEOTIDE SEQUENCE [LARGE SCALE GENOMIC DNA]</scope>
    <source>
        <strain evidence="2 3">MJ1a</strain>
    </source>
</reference>
<protein>
    <submittedName>
        <fullName evidence="2">Uncharacterized protein</fullName>
    </submittedName>
</protein>
<keyword evidence="1" id="KW-1133">Transmembrane helix</keyword>
<dbReference type="AlphaFoldDB" id="A0A563U777"/>
<name>A0A563U777_9SPHI</name>